<sequence>MSTDTSPTILSDEIHDKDFLSTIEDSLAIGSWDLDVTSNTLKWSSFTKKIHEVAADYTPEVSQAIFFYKEGSHREKITLLFQAALEIGQQFDDEFIIVTAKGNEKWVRAIGHPKWENNICTGIRGIFQDITEKTLETKKTVIKEKQFRSLFDYSLTGMALLSLEGHWLKVNHGICKLLGYSEQEFLNTHFKEHTHLDDQKKGQKELKLMLSDQLDNYQIEKRYLHKNGSSVHCILSLTIVRDSDRKPKHFIANINDISEIKKGKNKITDLLTVSSKQNERLLNFAHIVSHNLRSHGGNLDMLLKLKKEEYPEVITNEYFPLIEQAVENLNETIQNLNDVAIYNSLDNNKLEPLNILQYTNNALSTINGVIIANQVDLDITVDKNITIKAIPAYLDSIIINLLTNAIKYKRPGVNPKIEIEALQTESHVMYSITDNGLGIDLEKHSTKLFGMYNVFHKHKEARGLGLFIVKNQIEALGGTVEVESTVGEGTKFIIYFNYE</sequence>
<dbReference type="GO" id="GO:0004673">
    <property type="term" value="F:protein histidine kinase activity"/>
    <property type="evidence" value="ECO:0007669"/>
    <property type="project" value="UniProtKB-EC"/>
</dbReference>
<dbReference type="Gene3D" id="3.30.450.20">
    <property type="entry name" value="PAS domain"/>
    <property type="match status" value="2"/>
</dbReference>
<evidence type="ECO:0000256" key="3">
    <source>
        <dbReference type="ARBA" id="ARBA00022553"/>
    </source>
</evidence>
<dbReference type="Pfam" id="PF02518">
    <property type="entry name" value="HATPase_c"/>
    <property type="match status" value="1"/>
</dbReference>
<dbReference type="PANTHER" id="PTHR43304">
    <property type="entry name" value="PHYTOCHROME-LIKE PROTEIN CPH1"/>
    <property type="match status" value="1"/>
</dbReference>
<gene>
    <name evidence="9" type="ORF">SAMN05443431_10431</name>
</gene>
<dbReference type="Pfam" id="PF08447">
    <property type="entry name" value="PAS_3"/>
    <property type="match status" value="1"/>
</dbReference>
<dbReference type="SMART" id="SM00091">
    <property type="entry name" value="PAS"/>
    <property type="match status" value="1"/>
</dbReference>
<dbReference type="InterPro" id="IPR005467">
    <property type="entry name" value="His_kinase_dom"/>
</dbReference>
<dbReference type="InterPro" id="IPR000014">
    <property type="entry name" value="PAS"/>
</dbReference>
<keyword evidence="5" id="KW-0418">Kinase</keyword>
<keyword evidence="10" id="KW-1185">Reference proteome</keyword>
<dbReference type="PANTHER" id="PTHR43304:SF1">
    <property type="entry name" value="PAC DOMAIN-CONTAINING PROTEIN"/>
    <property type="match status" value="1"/>
</dbReference>
<dbReference type="Gene3D" id="3.30.565.10">
    <property type="entry name" value="Histidine kinase-like ATPase, C-terminal domain"/>
    <property type="match status" value="1"/>
</dbReference>
<dbReference type="InterPro" id="IPR013655">
    <property type="entry name" value="PAS_fold_3"/>
</dbReference>
<dbReference type="PROSITE" id="PS50113">
    <property type="entry name" value="PAC"/>
    <property type="match status" value="1"/>
</dbReference>
<dbReference type="InterPro" id="IPR035965">
    <property type="entry name" value="PAS-like_dom_sf"/>
</dbReference>
<name>A0A1I3N6R2_9FLAO</name>
<feature type="domain" description="PAS" evidence="7">
    <location>
        <begin position="143"/>
        <end position="213"/>
    </location>
</feature>
<dbReference type="STRING" id="1144750.SAMN05443431_10431"/>
<dbReference type="EMBL" id="FORM01000004">
    <property type="protein sequence ID" value="SFJ04775.1"/>
    <property type="molecule type" value="Genomic_DNA"/>
</dbReference>
<dbReference type="SMART" id="SM00086">
    <property type="entry name" value="PAC"/>
    <property type="match status" value="2"/>
</dbReference>
<dbReference type="PROSITE" id="PS50112">
    <property type="entry name" value="PAS"/>
    <property type="match status" value="1"/>
</dbReference>
<dbReference type="SUPFAM" id="SSF55785">
    <property type="entry name" value="PYP-like sensor domain (PAS domain)"/>
    <property type="match status" value="2"/>
</dbReference>
<dbReference type="Proteomes" id="UP000199559">
    <property type="component" value="Unassembled WGS sequence"/>
</dbReference>
<proteinExistence type="predicted"/>
<evidence type="ECO:0000256" key="4">
    <source>
        <dbReference type="ARBA" id="ARBA00022679"/>
    </source>
</evidence>
<reference evidence="10" key="1">
    <citation type="submission" date="2016-10" db="EMBL/GenBank/DDBJ databases">
        <authorList>
            <person name="Varghese N."/>
            <person name="Submissions S."/>
        </authorList>
    </citation>
    <scope>NUCLEOTIDE SEQUENCE [LARGE SCALE GENOMIC DNA]</scope>
    <source>
        <strain evidence="10">DSM 28881</strain>
    </source>
</reference>
<evidence type="ECO:0000256" key="5">
    <source>
        <dbReference type="ARBA" id="ARBA00022777"/>
    </source>
</evidence>
<dbReference type="SUPFAM" id="SSF55874">
    <property type="entry name" value="ATPase domain of HSP90 chaperone/DNA topoisomerase II/histidine kinase"/>
    <property type="match status" value="1"/>
</dbReference>
<evidence type="ECO:0000256" key="2">
    <source>
        <dbReference type="ARBA" id="ARBA00012438"/>
    </source>
</evidence>
<dbReference type="SMART" id="SM00387">
    <property type="entry name" value="HATPase_c"/>
    <property type="match status" value="1"/>
</dbReference>
<evidence type="ECO:0000259" key="6">
    <source>
        <dbReference type="PROSITE" id="PS50109"/>
    </source>
</evidence>
<dbReference type="Pfam" id="PF13426">
    <property type="entry name" value="PAS_9"/>
    <property type="match status" value="1"/>
</dbReference>
<dbReference type="InterPro" id="IPR000700">
    <property type="entry name" value="PAS-assoc_C"/>
</dbReference>
<evidence type="ECO:0000313" key="10">
    <source>
        <dbReference type="Proteomes" id="UP000199559"/>
    </source>
</evidence>
<dbReference type="EC" id="2.7.13.3" evidence="2"/>
<dbReference type="NCBIfam" id="TIGR00229">
    <property type="entry name" value="sensory_box"/>
    <property type="match status" value="1"/>
</dbReference>
<dbReference type="AlphaFoldDB" id="A0A1I3N6R2"/>
<comment type="catalytic activity">
    <reaction evidence="1">
        <text>ATP + protein L-histidine = ADP + protein N-phospho-L-histidine.</text>
        <dbReference type="EC" id="2.7.13.3"/>
    </reaction>
</comment>
<evidence type="ECO:0000256" key="1">
    <source>
        <dbReference type="ARBA" id="ARBA00000085"/>
    </source>
</evidence>
<protein>
    <recommendedName>
        <fullName evidence="2">histidine kinase</fullName>
        <ecNumber evidence="2">2.7.13.3</ecNumber>
    </recommendedName>
</protein>
<dbReference type="InterPro" id="IPR052162">
    <property type="entry name" value="Sensor_kinase/Photoreceptor"/>
</dbReference>
<dbReference type="InterPro" id="IPR004358">
    <property type="entry name" value="Sig_transdc_His_kin-like_C"/>
</dbReference>
<dbReference type="PRINTS" id="PR00344">
    <property type="entry name" value="BCTRLSENSOR"/>
</dbReference>
<feature type="domain" description="PAC" evidence="8">
    <location>
        <begin position="217"/>
        <end position="269"/>
    </location>
</feature>
<feature type="domain" description="Histidine kinase" evidence="6">
    <location>
        <begin position="287"/>
        <end position="499"/>
    </location>
</feature>
<keyword evidence="3" id="KW-0597">Phosphoprotein</keyword>
<dbReference type="InterPro" id="IPR001610">
    <property type="entry name" value="PAC"/>
</dbReference>
<keyword evidence="4" id="KW-0808">Transferase</keyword>
<dbReference type="CDD" id="cd00130">
    <property type="entry name" value="PAS"/>
    <property type="match status" value="1"/>
</dbReference>
<evidence type="ECO:0000259" key="7">
    <source>
        <dbReference type="PROSITE" id="PS50112"/>
    </source>
</evidence>
<dbReference type="InterPro" id="IPR036890">
    <property type="entry name" value="HATPase_C_sf"/>
</dbReference>
<accession>A0A1I3N6R2</accession>
<dbReference type="PROSITE" id="PS50109">
    <property type="entry name" value="HIS_KIN"/>
    <property type="match status" value="1"/>
</dbReference>
<dbReference type="RefSeq" id="WP_090839031.1">
    <property type="nucleotide sequence ID" value="NZ_FORM01000004.1"/>
</dbReference>
<organism evidence="9 10">
    <name type="scientific">Olleya namhaensis</name>
    <dbReference type="NCBI Taxonomy" id="1144750"/>
    <lineage>
        <taxon>Bacteria</taxon>
        <taxon>Pseudomonadati</taxon>
        <taxon>Bacteroidota</taxon>
        <taxon>Flavobacteriia</taxon>
        <taxon>Flavobacteriales</taxon>
        <taxon>Flavobacteriaceae</taxon>
    </lineage>
</organism>
<evidence type="ECO:0000313" key="9">
    <source>
        <dbReference type="EMBL" id="SFJ04775.1"/>
    </source>
</evidence>
<evidence type="ECO:0000259" key="8">
    <source>
        <dbReference type="PROSITE" id="PS50113"/>
    </source>
</evidence>
<dbReference type="InterPro" id="IPR003594">
    <property type="entry name" value="HATPase_dom"/>
</dbReference>